<dbReference type="Pfam" id="PF00093">
    <property type="entry name" value="VWC"/>
    <property type="match status" value="1"/>
</dbReference>
<evidence type="ECO:0000259" key="4">
    <source>
        <dbReference type="PROSITE" id="PS50184"/>
    </source>
</evidence>
<dbReference type="InParanoid" id="A0A667YMY7"/>
<dbReference type="Proteomes" id="UP000472263">
    <property type="component" value="Chromosome 6"/>
</dbReference>
<reference evidence="5" key="1">
    <citation type="submission" date="2019-06" db="EMBL/GenBank/DDBJ databases">
        <authorList>
            <consortium name="Wellcome Sanger Institute Data Sharing"/>
        </authorList>
    </citation>
    <scope>NUCLEOTIDE SEQUENCE [LARGE SCALE GENOMIC DNA]</scope>
</reference>
<dbReference type="PROSITE" id="PS50184">
    <property type="entry name" value="VWFC_2"/>
    <property type="match status" value="1"/>
</dbReference>
<dbReference type="PANTHER" id="PTHR46698:SF3">
    <property type="entry name" value="TENECTIN ISOFORM 1-RELATED"/>
    <property type="match status" value="1"/>
</dbReference>
<sequence length="160" mass="17413">SCTCVNGETVCTHTQCPPTDCLYPTRNTGSCCAECDSCTYNDRIYSNGQRFTTPDQPCHICTCLDGTVECKRRPCPPLNCTNSHTPPGECCPKCPDCSFENRVLVDGEAFPNPVSVCEECKCVSGRIDCYPQQCPHPHCNAPLAGTCCQNNCNGEELSLQ</sequence>
<keyword evidence="2" id="KW-0964">Secreted</keyword>
<dbReference type="SUPFAM" id="SSF57603">
    <property type="entry name" value="FnI-like domain"/>
    <property type="match status" value="2"/>
</dbReference>
<evidence type="ECO:0000256" key="3">
    <source>
        <dbReference type="ARBA" id="ARBA00022729"/>
    </source>
</evidence>
<proteinExistence type="predicted"/>
<organism evidence="5 6">
    <name type="scientific">Myripristis murdjan</name>
    <name type="common">pinecone soldierfish</name>
    <dbReference type="NCBI Taxonomy" id="586833"/>
    <lineage>
        <taxon>Eukaryota</taxon>
        <taxon>Metazoa</taxon>
        <taxon>Chordata</taxon>
        <taxon>Craniata</taxon>
        <taxon>Vertebrata</taxon>
        <taxon>Euteleostomi</taxon>
        <taxon>Actinopterygii</taxon>
        <taxon>Neopterygii</taxon>
        <taxon>Teleostei</taxon>
        <taxon>Neoteleostei</taxon>
        <taxon>Acanthomorphata</taxon>
        <taxon>Holocentriformes</taxon>
        <taxon>Holocentridae</taxon>
        <taxon>Myripristis</taxon>
    </lineage>
</organism>
<protein>
    <recommendedName>
        <fullName evidence="4">VWFC domain-containing protein</fullName>
    </recommendedName>
</protein>
<dbReference type="Ensembl" id="ENSMMDT00005032503.1">
    <property type="protein sequence ID" value="ENSMMDP00005031785.1"/>
    <property type="gene ID" value="ENSMMDG00005014987.1"/>
</dbReference>
<keyword evidence="6" id="KW-1185">Reference proteome</keyword>
<keyword evidence="3" id="KW-0732">Signal</keyword>
<dbReference type="Gene3D" id="6.20.200.20">
    <property type="match status" value="1"/>
</dbReference>
<evidence type="ECO:0000256" key="1">
    <source>
        <dbReference type="ARBA" id="ARBA00004613"/>
    </source>
</evidence>
<dbReference type="PANTHER" id="PTHR46698">
    <property type="entry name" value="CROSSVEINLESS 2"/>
    <property type="match status" value="1"/>
</dbReference>
<evidence type="ECO:0000256" key="2">
    <source>
        <dbReference type="ARBA" id="ARBA00022525"/>
    </source>
</evidence>
<evidence type="ECO:0000313" key="5">
    <source>
        <dbReference type="Ensembl" id="ENSMMDP00005031785.1"/>
    </source>
</evidence>
<dbReference type="InterPro" id="IPR052424">
    <property type="entry name" value="Kielin_Chordin-BMP_Reg"/>
</dbReference>
<dbReference type="SMART" id="SM00214">
    <property type="entry name" value="VWC"/>
    <property type="match status" value="2"/>
</dbReference>
<dbReference type="PROSITE" id="PS01208">
    <property type="entry name" value="VWFC_1"/>
    <property type="match status" value="1"/>
</dbReference>
<reference evidence="5" key="2">
    <citation type="submission" date="2025-08" db="UniProtKB">
        <authorList>
            <consortium name="Ensembl"/>
        </authorList>
    </citation>
    <scope>IDENTIFICATION</scope>
</reference>
<name>A0A667YMY7_9TELE</name>
<feature type="domain" description="VWFC" evidence="4">
    <location>
        <begin position="36"/>
        <end position="95"/>
    </location>
</feature>
<accession>A0A667YMY7</accession>
<comment type="subcellular location">
    <subcellularLocation>
        <location evidence="1">Secreted</location>
    </subcellularLocation>
</comment>
<dbReference type="GO" id="GO:0005576">
    <property type="term" value="C:extracellular region"/>
    <property type="evidence" value="ECO:0007669"/>
    <property type="project" value="UniProtKB-SubCell"/>
</dbReference>
<reference evidence="5" key="3">
    <citation type="submission" date="2025-09" db="UniProtKB">
        <authorList>
            <consortium name="Ensembl"/>
        </authorList>
    </citation>
    <scope>IDENTIFICATION</scope>
</reference>
<evidence type="ECO:0000313" key="6">
    <source>
        <dbReference type="Proteomes" id="UP000472263"/>
    </source>
</evidence>
<dbReference type="GeneTree" id="ENSGT00940000160243"/>
<dbReference type="AlphaFoldDB" id="A0A667YMY7"/>
<dbReference type="InterPro" id="IPR001007">
    <property type="entry name" value="VWF_dom"/>
</dbReference>